<feature type="compositionally biased region" description="Low complexity" evidence="1">
    <location>
        <begin position="524"/>
        <end position="540"/>
    </location>
</feature>
<comment type="caution">
    <text evidence="3">The sequence shown here is derived from an EMBL/GenBank/DDBJ whole genome shotgun (WGS) entry which is preliminary data.</text>
</comment>
<protein>
    <submittedName>
        <fullName evidence="3">Uncharacterized protein</fullName>
    </submittedName>
</protein>
<keyword evidence="2" id="KW-1133">Transmembrane helix</keyword>
<feature type="compositionally biased region" description="Low complexity" evidence="1">
    <location>
        <begin position="97"/>
        <end position="112"/>
    </location>
</feature>
<sequence length="639" mass="67768">MALPTAAVIGIIVAALLLLCSVAAIVFYTARLRKVRRRRKILEDSTDTFLARASRVEKSREASDTPLLFEPLDFEAQAYDYLPKSTLQGSRPPPKLSPVRRSPSSERPSPSHGRSRSRESSAPSTISRNTAQTPLTPQMLADPWNVHQPLRPPALIPPGSGASFSSSASSLSPATPSTSSFSPLSPNQNQSSPRKSPPNLTPLVIPSKPKKTVTPAAYASQRPVATIDPLSSATTVKPLSIPSQPRSHNRGVSLADPGLSQSHSRGVSLVDSGSQSHSRGVSLADPGFAPANILVRTSSDAETDSASLYSQSSAFTQGHRAPWADVANAPSVPEIPDRFKEYYALSRTQSNSLGDPRGSTESRDSRALGKTSGSVDLKETGTRGSEDTKDSGALSRRSSIDVDINAGGFSNVNSSPGLKLPPPPETPLDEDPLTRSSTNVGRLLKARAKRQNQDDTMLSRNASKISRIERDDSIKSIRSVATLKPAEDKKESYAQRMKRIRVSRTAIAEESESGSTKSPASITSPGLQSSPLEQPSSSIPRSPKTLPSLTTQSLPNPFEASPSVSPSTTIGTMGTSGTSVIAPSYDPFSTEAIKAYPLPLNRKLALPTAPPVKDDGASDNQSVVPEVGNVGTVVPAPRY</sequence>
<keyword evidence="2" id="KW-0472">Membrane</keyword>
<feature type="compositionally biased region" description="Polar residues" evidence="1">
    <location>
        <begin position="236"/>
        <end position="246"/>
    </location>
</feature>
<keyword evidence="2" id="KW-0812">Transmembrane</keyword>
<feature type="compositionally biased region" description="Low complexity" evidence="1">
    <location>
        <begin position="623"/>
        <end position="639"/>
    </location>
</feature>
<dbReference type="EMBL" id="JBANRG010000001">
    <property type="protein sequence ID" value="KAK7472109.1"/>
    <property type="molecule type" value="Genomic_DNA"/>
</dbReference>
<gene>
    <name evidence="3" type="ORF">VKT23_000229</name>
</gene>
<proteinExistence type="predicted"/>
<reference evidence="3 4" key="1">
    <citation type="submission" date="2024-01" db="EMBL/GenBank/DDBJ databases">
        <title>A draft genome for the cacao thread blight pathogen Marasmiellus scandens.</title>
        <authorList>
            <person name="Baruah I.K."/>
            <person name="Leung J."/>
            <person name="Bukari Y."/>
            <person name="Amoako-Attah I."/>
            <person name="Meinhardt L.W."/>
            <person name="Bailey B.A."/>
            <person name="Cohen S.P."/>
        </authorList>
    </citation>
    <scope>NUCLEOTIDE SEQUENCE [LARGE SCALE GENOMIC DNA]</scope>
    <source>
        <strain evidence="3 4">GH-19</strain>
    </source>
</reference>
<accession>A0ABR1K3V7</accession>
<feature type="region of interest" description="Disordered" evidence="1">
    <location>
        <begin position="607"/>
        <end position="639"/>
    </location>
</feature>
<feature type="compositionally biased region" description="Polar residues" evidence="1">
    <location>
        <begin position="259"/>
        <end position="279"/>
    </location>
</feature>
<evidence type="ECO:0000313" key="4">
    <source>
        <dbReference type="Proteomes" id="UP001498398"/>
    </source>
</evidence>
<feature type="region of interest" description="Disordered" evidence="1">
    <location>
        <begin position="505"/>
        <end position="571"/>
    </location>
</feature>
<feature type="compositionally biased region" description="Polar residues" evidence="1">
    <location>
        <begin position="513"/>
        <end position="523"/>
    </location>
</feature>
<dbReference type="Proteomes" id="UP001498398">
    <property type="component" value="Unassembled WGS sequence"/>
</dbReference>
<feature type="compositionally biased region" description="Basic and acidic residues" evidence="1">
    <location>
        <begin position="358"/>
        <end position="367"/>
    </location>
</feature>
<evidence type="ECO:0000313" key="3">
    <source>
        <dbReference type="EMBL" id="KAK7472109.1"/>
    </source>
</evidence>
<keyword evidence="4" id="KW-1185">Reference proteome</keyword>
<feature type="region of interest" description="Disordered" evidence="1">
    <location>
        <begin position="236"/>
        <end position="286"/>
    </location>
</feature>
<feature type="compositionally biased region" description="Polar residues" evidence="1">
    <location>
        <begin position="545"/>
        <end position="555"/>
    </location>
</feature>
<evidence type="ECO:0000256" key="2">
    <source>
        <dbReference type="SAM" id="Phobius"/>
    </source>
</evidence>
<feature type="compositionally biased region" description="Basic and acidic residues" evidence="1">
    <location>
        <begin position="376"/>
        <end position="390"/>
    </location>
</feature>
<feature type="region of interest" description="Disordered" evidence="1">
    <location>
        <begin position="347"/>
        <end position="440"/>
    </location>
</feature>
<feature type="compositionally biased region" description="Polar residues" evidence="1">
    <location>
        <begin position="122"/>
        <end position="136"/>
    </location>
</feature>
<feature type="region of interest" description="Disordered" evidence="1">
    <location>
        <begin position="84"/>
        <end position="220"/>
    </location>
</feature>
<feature type="compositionally biased region" description="Low complexity" evidence="1">
    <location>
        <begin position="157"/>
        <end position="193"/>
    </location>
</feature>
<organism evidence="3 4">
    <name type="scientific">Marasmiellus scandens</name>
    <dbReference type="NCBI Taxonomy" id="2682957"/>
    <lineage>
        <taxon>Eukaryota</taxon>
        <taxon>Fungi</taxon>
        <taxon>Dikarya</taxon>
        <taxon>Basidiomycota</taxon>
        <taxon>Agaricomycotina</taxon>
        <taxon>Agaricomycetes</taxon>
        <taxon>Agaricomycetidae</taxon>
        <taxon>Agaricales</taxon>
        <taxon>Marasmiineae</taxon>
        <taxon>Omphalotaceae</taxon>
        <taxon>Marasmiellus</taxon>
    </lineage>
</organism>
<feature type="transmembrane region" description="Helical" evidence="2">
    <location>
        <begin position="6"/>
        <end position="30"/>
    </location>
</feature>
<name>A0ABR1K3V7_9AGAR</name>
<evidence type="ECO:0000256" key="1">
    <source>
        <dbReference type="SAM" id="MobiDB-lite"/>
    </source>
</evidence>